<organism evidence="1">
    <name type="scientific">Spumella elongata</name>
    <dbReference type="NCBI Taxonomy" id="89044"/>
    <lineage>
        <taxon>Eukaryota</taxon>
        <taxon>Sar</taxon>
        <taxon>Stramenopiles</taxon>
        <taxon>Ochrophyta</taxon>
        <taxon>Chrysophyceae</taxon>
        <taxon>Chromulinales</taxon>
        <taxon>Chromulinaceae</taxon>
        <taxon>Spumella</taxon>
    </lineage>
</organism>
<accession>A0A7S3HBD3</accession>
<sequence>MQVKSEHWAEESTAFDFDSSMFDVGLLDDDEEISDVTTEDVSPESSYVKPNTAKSQRGVFKTTRRYNTGKKMSIVSTLSHMDGPKVNVSRRPPSNILYAFPHFDKCDSLVYFPCTMTRHLNTGDFTAISKLFNTHLDKDCRVFMDYASIGDINIKSFLRLHEVMLDAQPDRIMCVHTTKVVENQIMASVYLKATDNRTITDSVARTVKDPICAGLFTMNRAERMKLNLAAVNRTEEEKLKMIELADSKEDLLVYVRLNLVLTFNDFTKKITSIICNGQVTSMHAVKDL</sequence>
<protein>
    <submittedName>
        <fullName evidence="1">Uncharacterized protein</fullName>
    </submittedName>
</protein>
<name>A0A7S3HBD3_9STRA</name>
<proteinExistence type="predicted"/>
<evidence type="ECO:0000313" key="1">
    <source>
        <dbReference type="EMBL" id="CAE0289467.1"/>
    </source>
</evidence>
<reference evidence="1" key="1">
    <citation type="submission" date="2021-01" db="EMBL/GenBank/DDBJ databases">
        <authorList>
            <person name="Corre E."/>
            <person name="Pelletier E."/>
            <person name="Niang G."/>
            <person name="Scheremetjew M."/>
            <person name="Finn R."/>
            <person name="Kale V."/>
            <person name="Holt S."/>
            <person name="Cochrane G."/>
            <person name="Meng A."/>
            <person name="Brown T."/>
            <person name="Cohen L."/>
        </authorList>
    </citation>
    <scope>NUCLEOTIDE SEQUENCE</scope>
    <source>
        <strain evidence="1">CCAP 955/1</strain>
    </source>
</reference>
<dbReference type="AlphaFoldDB" id="A0A7S3HBD3"/>
<gene>
    <name evidence="1" type="ORF">SELO1098_LOCUS18310</name>
</gene>
<dbReference type="EMBL" id="HBIC01035757">
    <property type="protein sequence ID" value="CAE0289467.1"/>
    <property type="molecule type" value="Transcribed_RNA"/>
</dbReference>